<organism evidence="2 3">
    <name type="scientific">Paenibacillus tyrfis</name>
    <dbReference type="NCBI Taxonomy" id="1501230"/>
    <lineage>
        <taxon>Bacteria</taxon>
        <taxon>Bacillati</taxon>
        <taxon>Bacillota</taxon>
        <taxon>Bacilli</taxon>
        <taxon>Bacillales</taxon>
        <taxon>Paenibacillaceae</taxon>
        <taxon>Paenibacillus</taxon>
    </lineage>
</organism>
<gene>
    <name evidence="2" type="ORF">ET33_16135</name>
</gene>
<proteinExistence type="predicted"/>
<keyword evidence="1" id="KW-0812">Transmembrane</keyword>
<dbReference type="OrthoDB" id="9784844at2"/>
<dbReference type="AlphaFoldDB" id="A0A081NYX0"/>
<keyword evidence="1" id="KW-0472">Membrane</keyword>
<comment type="caution">
    <text evidence="2">The sequence shown here is derived from an EMBL/GenBank/DDBJ whole genome shotgun (WGS) entry which is preliminary data.</text>
</comment>
<accession>A0A081NYX0</accession>
<evidence type="ECO:0000313" key="2">
    <source>
        <dbReference type="EMBL" id="KEQ23643.1"/>
    </source>
</evidence>
<dbReference type="Proteomes" id="UP000028123">
    <property type="component" value="Unassembled WGS sequence"/>
</dbReference>
<sequence length="208" mass="23348">MLTNSELRRMARESLQGNWVNAVLGVFIYGVILSVISYIPFIGWIGTLVITGPLTFGLYGYYLGTVRGELTSISNFFDGFNNNQFGNAFILNLVSGIFIFLWSLLLIVPGVIAALGYSQAYFIMRDNPGMPALEAMRQSKEMMNGHKTRLFMLFLSFIGWILLGMIPFGLGLLWVQPYIYAAMAAFYEELKNQNVAAPYTEAPRSYTL</sequence>
<protein>
    <recommendedName>
        <fullName evidence="4">Integral membrane protein</fullName>
    </recommendedName>
</protein>
<reference evidence="2 3" key="1">
    <citation type="submission" date="2014-06" db="EMBL/GenBank/DDBJ databases">
        <title>Draft genome sequence of Paenibacillus sp. MSt1.</title>
        <authorList>
            <person name="Aw Y.K."/>
            <person name="Ong K.S."/>
            <person name="Gan H.M."/>
            <person name="Lee S.M."/>
        </authorList>
    </citation>
    <scope>NUCLEOTIDE SEQUENCE [LARGE SCALE GENOMIC DNA]</scope>
    <source>
        <strain evidence="2 3">MSt1</strain>
    </source>
</reference>
<dbReference type="EMBL" id="JNVM01000021">
    <property type="protein sequence ID" value="KEQ23643.1"/>
    <property type="molecule type" value="Genomic_DNA"/>
</dbReference>
<keyword evidence="3" id="KW-1185">Reference proteome</keyword>
<feature type="transmembrane region" description="Helical" evidence="1">
    <location>
        <begin position="20"/>
        <end position="45"/>
    </location>
</feature>
<dbReference type="eggNOG" id="COG5523">
    <property type="taxonomic scope" value="Bacteria"/>
</dbReference>
<dbReference type="PANTHER" id="PTHR40076">
    <property type="entry name" value="MEMBRANE PROTEIN-RELATED"/>
    <property type="match status" value="1"/>
</dbReference>
<dbReference type="RefSeq" id="WP_036688360.1">
    <property type="nucleotide sequence ID" value="NZ_FYEP01000019.1"/>
</dbReference>
<evidence type="ECO:0000313" key="3">
    <source>
        <dbReference type="Proteomes" id="UP000028123"/>
    </source>
</evidence>
<keyword evidence="1" id="KW-1133">Transmembrane helix</keyword>
<evidence type="ECO:0000256" key="1">
    <source>
        <dbReference type="SAM" id="Phobius"/>
    </source>
</evidence>
<dbReference type="PANTHER" id="PTHR40076:SF1">
    <property type="entry name" value="MEMBRANE PROTEIN"/>
    <property type="match status" value="1"/>
</dbReference>
<feature type="transmembrane region" description="Helical" evidence="1">
    <location>
        <begin position="150"/>
        <end position="175"/>
    </location>
</feature>
<dbReference type="InterPro" id="IPR010380">
    <property type="entry name" value="DUF975"/>
</dbReference>
<feature type="transmembrane region" description="Helical" evidence="1">
    <location>
        <begin position="89"/>
        <end position="115"/>
    </location>
</feature>
<evidence type="ECO:0008006" key="4">
    <source>
        <dbReference type="Google" id="ProtNLM"/>
    </source>
</evidence>
<dbReference type="Pfam" id="PF06161">
    <property type="entry name" value="DUF975"/>
    <property type="match status" value="1"/>
</dbReference>
<name>A0A081NYX0_9BACL</name>